<evidence type="ECO:0000313" key="2">
    <source>
        <dbReference type="EMBL" id="RVD85113.1"/>
    </source>
</evidence>
<dbReference type="OrthoDB" id="5373787at2759"/>
<comment type="caution">
    <text evidence="2">The sequence shown here is derived from an EMBL/GenBank/DDBJ whole genome shotgun (WGS) entry which is preliminary data.</text>
</comment>
<dbReference type="AlphaFoldDB" id="A0A437A1U1"/>
<feature type="compositionally biased region" description="Low complexity" evidence="1">
    <location>
        <begin position="61"/>
        <end position="71"/>
    </location>
</feature>
<dbReference type="VEuPathDB" id="FungiDB:DFL_003444"/>
<gene>
    <name evidence="2" type="ORF">DFL_003444</name>
</gene>
<reference evidence="2 3" key="1">
    <citation type="submission" date="2019-01" db="EMBL/GenBank/DDBJ databases">
        <title>Intercellular communication is required for trap formation in the nematode-trapping fungus Duddingtonia flagrans.</title>
        <authorList>
            <person name="Youssar L."/>
            <person name="Wernet V."/>
            <person name="Hensel N."/>
            <person name="Hildebrandt H.-G."/>
            <person name="Fischer R."/>
        </authorList>
    </citation>
    <scope>NUCLEOTIDE SEQUENCE [LARGE SCALE GENOMIC DNA]</scope>
    <source>
        <strain evidence="2 3">CBS H-5679</strain>
    </source>
</reference>
<evidence type="ECO:0000313" key="3">
    <source>
        <dbReference type="Proteomes" id="UP000283090"/>
    </source>
</evidence>
<feature type="compositionally biased region" description="Polar residues" evidence="1">
    <location>
        <begin position="1"/>
        <end position="16"/>
    </location>
</feature>
<evidence type="ECO:0000256" key="1">
    <source>
        <dbReference type="SAM" id="MobiDB-lite"/>
    </source>
</evidence>
<accession>A0A437A1U1</accession>
<keyword evidence="3" id="KW-1185">Reference proteome</keyword>
<feature type="region of interest" description="Disordered" evidence="1">
    <location>
        <begin position="1"/>
        <end position="100"/>
    </location>
</feature>
<dbReference type="RefSeq" id="XP_067490657.1">
    <property type="nucleotide sequence ID" value="XM_067632383.1"/>
</dbReference>
<feature type="compositionally biased region" description="Polar residues" evidence="1">
    <location>
        <begin position="40"/>
        <end position="55"/>
    </location>
</feature>
<dbReference type="Proteomes" id="UP000283090">
    <property type="component" value="Unassembled WGS sequence"/>
</dbReference>
<proteinExistence type="predicted"/>
<organism evidence="2 3">
    <name type="scientific">Arthrobotrys flagrans</name>
    <name type="common">Nematode-trapping fungus</name>
    <name type="synonym">Trichothecium flagrans</name>
    <dbReference type="NCBI Taxonomy" id="97331"/>
    <lineage>
        <taxon>Eukaryota</taxon>
        <taxon>Fungi</taxon>
        <taxon>Dikarya</taxon>
        <taxon>Ascomycota</taxon>
        <taxon>Pezizomycotina</taxon>
        <taxon>Orbiliomycetes</taxon>
        <taxon>Orbiliales</taxon>
        <taxon>Orbiliaceae</taxon>
        <taxon>Arthrobotrys</taxon>
    </lineage>
</organism>
<sequence length="332" mass="35889">MAFTQPHTKATPSINFTPSPPSRPTTPGSQKPAYIAAHTPTPSRIRTLNNSSTPARQACGLLHLSLSSASKSTKKKRERSSLGNVESVSPTQAAVKRWKRPRISREGLMKLKMEDREGGGSFAIEIAAGEAASPVKLDNQDIGVLENIAQSIEDTKEAIKETRKAMTPAIEPCTPPPRRRGRPPKKPTLQDEASKSISPGEQISPALAISPRKKQAVGYKLHKQATGTNPQAAVEHHLVPKLPPATKSPEYSRSRLQELMNKLDNDPENTSTKANEISDALADIIEGSSMNELAASMVHLKAPDKVRHKIFLCIIVALLSKGAAERGSNTIH</sequence>
<feature type="compositionally biased region" description="Polar residues" evidence="1">
    <location>
        <begin position="83"/>
        <end position="92"/>
    </location>
</feature>
<name>A0A437A1U1_ARTFL</name>
<dbReference type="EMBL" id="SAEB01000006">
    <property type="protein sequence ID" value="RVD85113.1"/>
    <property type="molecule type" value="Genomic_DNA"/>
</dbReference>
<feature type="region of interest" description="Disordered" evidence="1">
    <location>
        <begin position="163"/>
        <end position="209"/>
    </location>
</feature>
<protein>
    <submittedName>
        <fullName evidence="2">Uncharacterized protein</fullName>
    </submittedName>
</protein>
<dbReference type="GeneID" id="93585755"/>